<keyword evidence="1" id="KW-0472">Membrane</keyword>
<comment type="caution">
    <text evidence="2">The sequence shown here is derived from an EMBL/GenBank/DDBJ whole genome shotgun (WGS) entry which is preliminary data.</text>
</comment>
<dbReference type="EMBL" id="LAZR01000847">
    <property type="protein sequence ID" value="KKN56351.1"/>
    <property type="molecule type" value="Genomic_DNA"/>
</dbReference>
<proteinExistence type="predicted"/>
<keyword evidence="1" id="KW-1133">Transmembrane helix</keyword>
<dbReference type="AlphaFoldDB" id="A0A0F9U4Z4"/>
<organism evidence="2">
    <name type="scientific">marine sediment metagenome</name>
    <dbReference type="NCBI Taxonomy" id="412755"/>
    <lineage>
        <taxon>unclassified sequences</taxon>
        <taxon>metagenomes</taxon>
        <taxon>ecological metagenomes</taxon>
    </lineage>
</organism>
<feature type="transmembrane region" description="Helical" evidence="1">
    <location>
        <begin position="54"/>
        <end position="77"/>
    </location>
</feature>
<keyword evidence="1" id="KW-0812">Transmembrane</keyword>
<evidence type="ECO:0000313" key="2">
    <source>
        <dbReference type="EMBL" id="KKN56351.1"/>
    </source>
</evidence>
<evidence type="ECO:0000256" key="1">
    <source>
        <dbReference type="SAM" id="Phobius"/>
    </source>
</evidence>
<protein>
    <submittedName>
        <fullName evidence="2">Uncharacterized protein</fullName>
    </submittedName>
</protein>
<sequence length="109" mass="12961">MKDKFEDFKSNFEDDKGNLIKNEKTLIDYDIKDLYILHYYASHYHKLAKSFRKILLLEIMIILGSIIAQLYYCVFLVFDLKIFIGTIAISCVIIVFGIKIYYDLFKELK</sequence>
<feature type="transmembrane region" description="Helical" evidence="1">
    <location>
        <begin position="83"/>
        <end position="102"/>
    </location>
</feature>
<reference evidence="2" key="1">
    <citation type="journal article" date="2015" name="Nature">
        <title>Complex archaea that bridge the gap between prokaryotes and eukaryotes.</title>
        <authorList>
            <person name="Spang A."/>
            <person name="Saw J.H."/>
            <person name="Jorgensen S.L."/>
            <person name="Zaremba-Niedzwiedzka K."/>
            <person name="Martijn J."/>
            <person name="Lind A.E."/>
            <person name="van Eijk R."/>
            <person name="Schleper C."/>
            <person name="Guy L."/>
            <person name="Ettema T.J."/>
        </authorList>
    </citation>
    <scope>NUCLEOTIDE SEQUENCE</scope>
</reference>
<accession>A0A0F9U4Z4</accession>
<gene>
    <name evidence="2" type="ORF">LCGC14_0573180</name>
</gene>
<name>A0A0F9U4Z4_9ZZZZ</name>